<dbReference type="AlphaFoldDB" id="A0A1Y1YM89"/>
<accession>A0A1Y1YM89</accession>
<comment type="caution">
    <text evidence="2">The sequence shown here is derived from an EMBL/GenBank/DDBJ whole genome shotgun (WGS) entry which is preliminary data.</text>
</comment>
<organism evidence="2 3">
    <name type="scientific">Clohesyomyces aquaticus</name>
    <dbReference type="NCBI Taxonomy" id="1231657"/>
    <lineage>
        <taxon>Eukaryota</taxon>
        <taxon>Fungi</taxon>
        <taxon>Dikarya</taxon>
        <taxon>Ascomycota</taxon>
        <taxon>Pezizomycotina</taxon>
        <taxon>Dothideomycetes</taxon>
        <taxon>Pleosporomycetidae</taxon>
        <taxon>Pleosporales</taxon>
        <taxon>Lindgomycetaceae</taxon>
        <taxon>Clohesyomyces</taxon>
    </lineage>
</organism>
<gene>
    <name evidence="2" type="ORF">BCR34DRAFT_592999</name>
</gene>
<sequence>MAFSCSTSFIVPPISTKFVTFVPQTSKPKPKPKSKPTSKATSIATAKTTEHSHSGVDSTISDSNASLLTLSKADASHSAGYGNTRSLIVTSQQNLTTAGLIDRFARFRGVSELENDLFRGELLHKERPNHPAGVAEGDLAITRLFSGISQEFPFNIEGDAAKGHLSATGVEPSNVVSDFQEDGYRVFEGVAVQHSHLDTDKVHASSIEEIERIRPSSPLAQDGLLFGDFDVTDRPSATCKRARSAALAVMLELEPEDLRLTKQQRLVKQLAKSLIQNSMPLPKSTPLLTPSSSVSYLRASIKPSL</sequence>
<name>A0A1Y1YM89_9PLEO</name>
<feature type="region of interest" description="Disordered" evidence="1">
    <location>
        <begin position="23"/>
        <end position="59"/>
    </location>
</feature>
<evidence type="ECO:0000313" key="3">
    <source>
        <dbReference type="Proteomes" id="UP000193144"/>
    </source>
</evidence>
<evidence type="ECO:0000256" key="1">
    <source>
        <dbReference type="SAM" id="MobiDB-lite"/>
    </source>
</evidence>
<dbReference type="Proteomes" id="UP000193144">
    <property type="component" value="Unassembled WGS sequence"/>
</dbReference>
<reference evidence="2 3" key="1">
    <citation type="submission" date="2016-07" db="EMBL/GenBank/DDBJ databases">
        <title>Pervasive Adenine N6-methylation of Active Genes in Fungi.</title>
        <authorList>
            <consortium name="DOE Joint Genome Institute"/>
            <person name="Mondo S.J."/>
            <person name="Dannebaum R.O."/>
            <person name="Kuo R.C."/>
            <person name="Labutti K."/>
            <person name="Haridas S."/>
            <person name="Kuo A."/>
            <person name="Salamov A."/>
            <person name="Ahrendt S.R."/>
            <person name="Lipzen A."/>
            <person name="Sullivan W."/>
            <person name="Andreopoulos W.B."/>
            <person name="Clum A."/>
            <person name="Lindquist E."/>
            <person name="Daum C."/>
            <person name="Ramamoorthy G.K."/>
            <person name="Gryganskyi A."/>
            <person name="Culley D."/>
            <person name="Magnuson J.K."/>
            <person name="James T.Y."/>
            <person name="O'Malley M.A."/>
            <person name="Stajich J.E."/>
            <person name="Spatafora J.W."/>
            <person name="Visel A."/>
            <person name="Grigoriev I.V."/>
        </authorList>
    </citation>
    <scope>NUCLEOTIDE SEQUENCE [LARGE SCALE GENOMIC DNA]</scope>
    <source>
        <strain evidence="2 3">CBS 115471</strain>
    </source>
</reference>
<feature type="compositionally biased region" description="Low complexity" evidence="1">
    <location>
        <begin position="37"/>
        <end position="47"/>
    </location>
</feature>
<evidence type="ECO:0000313" key="2">
    <source>
        <dbReference type="EMBL" id="ORX99127.1"/>
    </source>
</evidence>
<keyword evidence="3" id="KW-1185">Reference proteome</keyword>
<proteinExistence type="predicted"/>
<protein>
    <submittedName>
        <fullName evidence="2">Uncharacterized protein</fullName>
    </submittedName>
</protein>
<dbReference type="EMBL" id="MCFA01000203">
    <property type="protein sequence ID" value="ORX99127.1"/>
    <property type="molecule type" value="Genomic_DNA"/>
</dbReference>
<dbReference type="OrthoDB" id="3562657at2759"/>